<dbReference type="AlphaFoldDB" id="A0A2G9SK58"/>
<sequence length="86" mass="9606">MCYYASHSSPLCVTYLKPKPAISLLSPRAGSVHLHPSSFRGRELRLGGGCTTTLKNTFCDLDTHDAICIKKIWTHETGHRKLTYDT</sequence>
<reference evidence="2" key="1">
    <citation type="journal article" date="2017" name="Nat. Commun.">
        <title>The North American bullfrog draft genome provides insight into hormonal regulation of long noncoding RNA.</title>
        <authorList>
            <person name="Hammond S.A."/>
            <person name="Warren R.L."/>
            <person name="Vandervalk B.P."/>
            <person name="Kucuk E."/>
            <person name="Khan H."/>
            <person name="Gibb E.A."/>
            <person name="Pandoh P."/>
            <person name="Kirk H."/>
            <person name="Zhao Y."/>
            <person name="Jones M."/>
            <person name="Mungall A.J."/>
            <person name="Coope R."/>
            <person name="Pleasance S."/>
            <person name="Moore R.A."/>
            <person name="Holt R.A."/>
            <person name="Round J.M."/>
            <person name="Ohora S."/>
            <person name="Walle B.V."/>
            <person name="Veldhoen N."/>
            <person name="Helbing C.C."/>
            <person name="Birol I."/>
        </authorList>
    </citation>
    <scope>NUCLEOTIDE SEQUENCE [LARGE SCALE GENOMIC DNA]</scope>
</reference>
<gene>
    <name evidence="1" type="ORF">AB205_0186230</name>
</gene>
<name>A0A2G9SK58_AQUCT</name>
<organism evidence="1 2">
    <name type="scientific">Aquarana catesbeiana</name>
    <name type="common">American bullfrog</name>
    <name type="synonym">Rana catesbeiana</name>
    <dbReference type="NCBI Taxonomy" id="8400"/>
    <lineage>
        <taxon>Eukaryota</taxon>
        <taxon>Metazoa</taxon>
        <taxon>Chordata</taxon>
        <taxon>Craniata</taxon>
        <taxon>Vertebrata</taxon>
        <taxon>Euteleostomi</taxon>
        <taxon>Amphibia</taxon>
        <taxon>Batrachia</taxon>
        <taxon>Anura</taxon>
        <taxon>Neobatrachia</taxon>
        <taxon>Ranoidea</taxon>
        <taxon>Ranidae</taxon>
        <taxon>Aquarana</taxon>
    </lineage>
</organism>
<proteinExistence type="predicted"/>
<protein>
    <submittedName>
        <fullName evidence="1">Uncharacterized protein</fullName>
    </submittedName>
</protein>
<dbReference type="EMBL" id="KV923758">
    <property type="protein sequence ID" value="PIO40557.1"/>
    <property type="molecule type" value="Genomic_DNA"/>
</dbReference>
<evidence type="ECO:0000313" key="2">
    <source>
        <dbReference type="Proteomes" id="UP000228934"/>
    </source>
</evidence>
<accession>A0A2G9SK58</accession>
<dbReference type="Proteomes" id="UP000228934">
    <property type="component" value="Unassembled WGS sequence"/>
</dbReference>
<keyword evidence="2" id="KW-1185">Reference proteome</keyword>
<evidence type="ECO:0000313" key="1">
    <source>
        <dbReference type="EMBL" id="PIO40557.1"/>
    </source>
</evidence>